<dbReference type="PANTHER" id="PTHR47223">
    <property type="entry name" value="SPERM ACROSOME MEMBRANE-ASSOCIATED PROTEIN 1"/>
    <property type="match status" value="1"/>
</dbReference>
<dbReference type="InterPro" id="IPR037878">
    <property type="entry name" value="SPACA1"/>
</dbReference>
<proteinExistence type="predicted"/>
<evidence type="ECO:0008006" key="6">
    <source>
        <dbReference type="Google" id="ProtNLM"/>
    </source>
</evidence>
<evidence type="ECO:0000313" key="4">
    <source>
        <dbReference type="EMBL" id="KAB0403606.1"/>
    </source>
</evidence>
<evidence type="ECO:0000256" key="3">
    <source>
        <dbReference type="SAM" id="SignalP"/>
    </source>
</evidence>
<accession>A0A6A1QBE9</accession>
<sequence>MSPGGAGCSAGLLLTVGWLLLAGLQSTYGINITAVQDPNLANEGEGEDEGENEVEEEAENDSEAENEPQAEAEEDGECGSLRGGDPQAPLEVSNRTVVKEVEFGMCTVTCGVGIREVILTNGCPGSESKCIVRVEECRGPVDCGWGKPISESLESVRLACVHTSPANRFKYIWRLLRPDQQAIILANDSAILEVHRDTHPKAFECETLDNNEIVASIKFTIYTTTELQMKRSSRPDTDAVLVFVLTIGVIMCIFVIFLLMFIIINWAAVKDFWGAKASTTEMQSELSSMRYKDSTCLDQSPTEIPGHEDDALSEWNE</sequence>
<feature type="region of interest" description="Disordered" evidence="1">
    <location>
        <begin position="297"/>
        <end position="317"/>
    </location>
</feature>
<keyword evidence="2" id="KW-1133">Transmembrane helix</keyword>
<feature type="signal peptide" evidence="3">
    <location>
        <begin position="1"/>
        <end position="29"/>
    </location>
</feature>
<reference evidence="4 5" key="1">
    <citation type="journal article" date="2019" name="PLoS ONE">
        <title>Genomic analyses reveal an absence of contemporary introgressive admixture between fin whales and blue whales, despite known hybrids.</title>
        <authorList>
            <person name="Westbury M.V."/>
            <person name="Petersen B."/>
            <person name="Lorenzen E.D."/>
        </authorList>
    </citation>
    <scope>NUCLEOTIDE SEQUENCE [LARGE SCALE GENOMIC DNA]</scope>
    <source>
        <strain evidence="4">FinWhale-01</strain>
    </source>
</reference>
<gene>
    <name evidence="4" type="ORF">E2I00_009689</name>
</gene>
<keyword evidence="5" id="KW-1185">Reference proteome</keyword>
<dbReference type="Proteomes" id="UP000437017">
    <property type="component" value="Unassembled WGS sequence"/>
</dbReference>
<dbReference type="EMBL" id="SGJD01000768">
    <property type="protein sequence ID" value="KAB0403606.1"/>
    <property type="molecule type" value="Genomic_DNA"/>
</dbReference>
<dbReference type="CDD" id="cd13783">
    <property type="entry name" value="SPACA1"/>
    <property type="match status" value="1"/>
</dbReference>
<feature type="transmembrane region" description="Helical" evidence="2">
    <location>
        <begin position="239"/>
        <end position="268"/>
    </location>
</feature>
<feature type="region of interest" description="Disordered" evidence="1">
    <location>
        <begin position="40"/>
        <end position="89"/>
    </location>
</feature>
<evidence type="ECO:0000313" key="5">
    <source>
        <dbReference type="Proteomes" id="UP000437017"/>
    </source>
</evidence>
<protein>
    <recommendedName>
        <fullName evidence="6">Sperm acrosome membrane-associated protein 1</fullName>
    </recommendedName>
</protein>
<keyword evidence="3" id="KW-0732">Signal</keyword>
<feature type="chain" id="PRO_5025358977" description="Sperm acrosome membrane-associated protein 1" evidence="3">
    <location>
        <begin position="30"/>
        <end position="317"/>
    </location>
</feature>
<name>A0A6A1QBE9_BALPH</name>
<dbReference type="GO" id="GO:0001675">
    <property type="term" value="P:acrosome assembly"/>
    <property type="evidence" value="ECO:0007669"/>
    <property type="project" value="TreeGrafter"/>
</dbReference>
<dbReference type="OrthoDB" id="9448631at2759"/>
<organism evidence="4 5">
    <name type="scientific">Balaenoptera physalus</name>
    <name type="common">Fin whale</name>
    <name type="synonym">Balaena physalus</name>
    <dbReference type="NCBI Taxonomy" id="9770"/>
    <lineage>
        <taxon>Eukaryota</taxon>
        <taxon>Metazoa</taxon>
        <taxon>Chordata</taxon>
        <taxon>Craniata</taxon>
        <taxon>Vertebrata</taxon>
        <taxon>Euteleostomi</taxon>
        <taxon>Mammalia</taxon>
        <taxon>Eutheria</taxon>
        <taxon>Laurasiatheria</taxon>
        <taxon>Artiodactyla</taxon>
        <taxon>Whippomorpha</taxon>
        <taxon>Cetacea</taxon>
        <taxon>Mysticeti</taxon>
        <taxon>Balaenopteridae</taxon>
        <taxon>Balaenoptera</taxon>
    </lineage>
</organism>
<keyword evidence="2" id="KW-0812">Transmembrane</keyword>
<dbReference type="AlphaFoldDB" id="A0A6A1QBE9"/>
<evidence type="ECO:0000256" key="1">
    <source>
        <dbReference type="SAM" id="MobiDB-lite"/>
    </source>
</evidence>
<dbReference type="PANTHER" id="PTHR47223:SF1">
    <property type="entry name" value="SPERM ACROSOME MEMBRANE-ASSOCIATED PROTEIN 1"/>
    <property type="match status" value="1"/>
</dbReference>
<dbReference type="GO" id="GO:0002080">
    <property type="term" value="C:acrosomal membrane"/>
    <property type="evidence" value="ECO:0007669"/>
    <property type="project" value="InterPro"/>
</dbReference>
<keyword evidence="2" id="KW-0472">Membrane</keyword>
<evidence type="ECO:0000256" key="2">
    <source>
        <dbReference type="SAM" id="Phobius"/>
    </source>
</evidence>
<comment type="caution">
    <text evidence="4">The sequence shown here is derived from an EMBL/GenBank/DDBJ whole genome shotgun (WGS) entry which is preliminary data.</text>
</comment>
<feature type="compositionally biased region" description="Acidic residues" evidence="1">
    <location>
        <begin position="44"/>
        <end position="77"/>
    </location>
</feature>